<protein>
    <submittedName>
        <fullName evidence="1">Uncharacterized protein</fullName>
    </submittedName>
</protein>
<accession>A0A5B7E7S7</accession>
<proteinExistence type="predicted"/>
<dbReference type="EMBL" id="VSRR010002136">
    <property type="protein sequence ID" value="MPC29788.1"/>
    <property type="molecule type" value="Genomic_DNA"/>
</dbReference>
<gene>
    <name evidence="1" type="ORF">E2C01_023037</name>
</gene>
<evidence type="ECO:0000313" key="1">
    <source>
        <dbReference type="EMBL" id="MPC29788.1"/>
    </source>
</evidence>
<name>A0A5B7E7S7_PORTR</name>
<dbReference type="Proteomes" id="UP000324222">
    <property type="component" value="Unassembled WGS sequence"/>
</dbReference>
<keyword evidence="2" id="KW-1185">Reference proteome</keyword>
<sequence>MERYICNGYTISRSLSPFLKPALQRGVKDIGERWNLSKSICLVWNNLIKGIPGGTQTEDSRNRLPRSILQPASIKLLPLRLIN</sequence>
<organism evidence="1 2">
    <name type="scientific">Portunus trituberculatus</name>
    <name type="common">Swimming crab</name>
    <name type="synonym">Neptunus trituberculatus</name>
    <dbReference type="NCBI Taxonomy" id="210409"/>
    <lineage>
        <taxon>Eukaryota</taxon>
        <taxon>Metazoa</taxon>
        <taxon>Ecdysozoa</taxon>
        <taxon>Arthropoda</taxon>
        <taxon>Crustacea</taxon>
        <taxon>Multicrustacea</taxon>
        <taxon>Malacostraca</taxon>
        <taxon>Eumalacostraca</taxon>
        <taxon>Eucarida</taxon>
        <taxon>Decapoda</taxon>
        <taxon>Pleocyemata</taxon>
        <taxon>Brachyura</taxon>
        <taxon>Eubrachyura</taxon>
        <taxon>Portunoidea</taxon>
        <taxon>Portunidae</taxon>
        <taxon>Portuninae</taxon>
        <taxon>Portunus</taxon>
    </lineage>
</organism>
<comment type="caution">
    <text evidence="1">The sequence shown here is derived from an EMBL/GenBank/DDBJ whole genome shotgun (WGS) entry which is preliminary data.</text>
</comment>
<reference evidence="1 2" key="1">
    <citation type="submission" date="2019-05" db="EMBL/GenBank/DDBJ databases">
        <title>Another draft genome of Portunus trituberculatus and its Hox gene families provides insights of decapod evolution.</title>
        <authorList>
            <person name="Jeong J.-H."/>
            <person name="Song I."/>
            <person name="Kim S."/>
            <person name="Choi T."/>
            <person name="Kim D."/>
            <person name="Ryu S."/>
            <person name="Kim W."/>
        </authorList>
    </citation>
    <scope>NUCLEOTIDE SEQUENCE [LARGE SCALE GENOMIC DNA]</scope>
    <source>
        <tissue evidence="1">Muscle</tissue>
    </source>
</reference>
<evidence type="ECO:0000313" key="2">
    <source>
        <dbReference type="Proteomes" id="UP000324222"/>
    </source>
</evidence>
<dbReference type="AlphaFoldDB" id="A0A5B7E7S7"/>